<proteinExistence type="predicted"/>
<reference evidence="3 4" key="1">
    <citation type="submission" date="2020-09" db="EMBL/GenBank/DDBJ databases">
        <title>Flavimobilis rhizosphaerae sp. nov., isolated from rhizosphere soil of Spartina alterniflora.</title>
        <authorList>
            <person name="Hanqin C."/>
        </authorList>
    </citation>
    <scope>NUCLEOTIDE SEQUENCE [LARGE SCALE GENOMIC DNA]</scope>
    <source>
        <strain evidence="3 4">GY 10621</strain>
    </source>
</reference>
<gene>
    <name evidence="3" type="ORF">IGS67_03500</name>
</gene>
<evidence type="ECO:0000256" key="1">
    <source>
        <dbReference type="ARBA" id="ARBA00022801"/>
    </source>
</evidence>
<keyword evidence="4" id="KW-1185">Reference proteome</keyword>
<dbReference type="InterPro" id="IPR000639">
    <property type="entry name" value="Epox_hydrolase-like"/>
</dbReference>
<dbReference type="RefSeq" id="WP_192277964.1">
    <property type="nucleotide sequence ID" value="NZ_JACZDF010000002.1"/>
</dbReference>
<sequence>MTADFSTVLIDGPWRHGFVSANGTRFHVAEAGPEDGPLVVLLHSFPQFWWTWRHQLEALGAAGYRAVALDLRGTGASDKPPLGYDVLTRTRDVAGVVRSLGASSATIVGHGLGAHVAWSMPSLQPAVTESVVALACPHPARMHRRLRAVLTPHVARYLALVQLPSVPERQLRDGLAGRIVADGSVVARSSDELATYDSAMQVPFAAHNALEPLRWIVRSAPRIDGRRFLSVVRRPIAVPTMLVHGAQDPFLRADGIELDAAALCRDFRFEMIDGVGHFPHEEAPERVTALLLEHLGRL</sequence>
<dbReference type="Gene3D" id="3.40.50.1820">
    <property type="entry name" value="alpha/beta hydrolase"/>
    <property type="match status" value="1"/>
</dbReference>
<accession>A0ABR9DRF8</accession>
<dbReference type="SUPFAM" id="SSF53474">
    <property type="entry name" value="alpha/beta-Hydrolases"/>
    <property type="match status" value="1"/>
</dbReference>
<dbReference type="InterPro" id="IPR029058">
    <property type="entry name" value="AB_hydrolase_fold"/>
</dbReference>
<evidence type="ECO:0000259" key="2">
    <source>
        <dbReference type="Pfam" id="PF12697"/>
    </source>
</evidence>
<feature type="domain" description="AB hydrolase-1" evidence="2">
    <location>
        <begin position="39"/>
        <end position="289"/>
    </location>
</feature>
<comment type="caution">
    <text evidence="3">The sequence shown here is derived from an EMBL/GenBank/DDBJ whole genome shotgun (WGS) entry which is preliminary data.</text>
</comment>
<dbReference type="PANTHER" id="PTHR43329">
    <property type="entry name" value="EPOXIDE HYDROLASE"/>
    <property type="match status" value="1"/>
</dbReference>
<dbReference type="InterPro" id="IPR000073">
    <property type="entry name" value="AB_hydrolase_1"/>
</dbReference>
<evidence type="ECO:0000313" key="3">
    <source>
        <dbReference type="EMBL" id="MBD9698560.1"/>
    </source>
</evidence>
<name>A0ABR9DRF8_9MICO</name>
<evidence type="ECO:0000313" key="4">
    <source>
        <dbReference type="Proteomes" id="UP000642107"/>
    </source>
</evidence>
<protein>
    <submittedName>
        <fullName evidence="3">Alpha/beta hydrolase</fullName>
    </submittedName>
</protein>
<dbReference type="GO" id="GO:0016787">
    <property type="term" value="F:hydrolase activity"/>
    <property type="evidence" value="ECO:0007669"/>
    <property type="project" value="UniProtKB-KW"/>
</dbReference>
<dbReference type="PRINTS" id="PR00412">
    <property type="entry name" value="EPOXHYDRLASE"/>
</dbReference>
<dbReference type="Pfam" id="PF12697">
    <property type="entry name" value="Abhydrolase_6"/>
    <property type="match status" value="1"/>
</dbReference>
<dbReference type="EMBL" id="JACZDF010000002">
    <property type="protein sequence ID" value="MBD9698560.1"/>
    <property type="molecule type" value="Genomic_DNA"/>
</dbReference>
<dbReference type="Proteomes" id="UP000642107">
    <property type="component" value="Unassembled WGS sequence"/>
</dbReference>
<organism evidence="3 4">
    <name type="scientific">Flavimobilis rhizosphaerae</name>
    <dbReference type="NCBI Taxonomy" id="2775421"/>
    <lineage>
        <taxon>Bacteria</taxon>
        <taxon>Bacillati</taxon>
        <taxon>Actinomycetota</taxon>
        <taxon>Actinomycetes</taxon>
        <taxon>Micrococcales</taxon>
        <taxon>Jonesiaceae</taxon>
        <taxon>Flavimobilis</taxon>
    </lineage>
</organism>
<keyword evidence="1 3" id="KW-0378">Hydrolase</keyword>